<dbReference type="AlphaFoldDB" id="A0A217EG05"/>
<protein>
    <recommendedName>
        <fullName evidence="4">Nicotinamide riboside transporter PnuC</fullName>
    </recommendedName>
</protein>
<dbReference type="Proteomes" id="UP000243463">
    <property type="component" value="Unassembled WGS sequence"/>
</dbReference>
<dbReference type="GO" id="GO:0034257">
    <property type="term" value="F:nicotinamide riboside transmembrane transporter activity"/>
    <property type="evidence" value="ECO:0007669"/>
    <property type="project" value="InterPro"/>
</dbReference>
<evidence type="ECO:0000256" key="7">
    <source>
        <dbReference type="ARBA" id="ARBA00022692"/>
    </source>
</evidence>
<dbReference type="EMBL" id="FZLN01000001">
    <property type="protein sequence ID" value="SNQ29126.1"/>
    <property type="molecule type" value="Genomic_DNA"/>
</dbReference>
<evidence type="ECO:0000256" key="2">
    <source>
        <dbReference type="ARBA" id="ARBA00004651"/>
    </source>
</evidence>
<keyword evidence="5" id="KW-0813">Transport</keyword>
<evidence type="ECO:0000256" key="6">
    <source>
        <dbReference type="ARBA" id="ARBA00022475"/>
    </source>
</evidence>
<proteinExistence type="inferred from homology"/>
<evidence type="ECO:0000256" key="5">
    <source>
        <dbReference type="ARBA" id="ARBA00022448"/>
    </source>
</evidence>
<feature type="transmembrane region" description="Helical" evidence="10">
    <location>
        <begin position="24"/>
        <end position="44"/>
    </location>
</feature>
<sequence length="190" mass="21620">MSTLEIIAVMVSLIGVGLTIKRHVLCWLFNIVACILYAVLFYEYLLFGEVTLQVIFVVMNIYGYLVWIKTKKINETLVIETLSPQFAVYQVIGTCALGGVFGLMLQYFTKAAVPLLDAQLAAFSLLATYWTSQKYIATWILWIVVDTIYVAMFIYKNLHLTAGLYAAFTLMAGYGWYTWAIVKKQQMAMR</sequence>
<gene>
    <name evidence="11" type="ORF">SAMN05444584_1060</name>
</gene>
<evidence type="ECO:0000313" key="11">
    <source>
        <dbReference type="EMBL" id="SNQ29126.1"/>
    </source>
</evidence>
<accession>A0A217EG05</accession>
<evidence type="ECO:0000256" key="3">
    <source>
        <dbReference type="ARBA" id="ARBA00006669"/>
    </source>
</evidence>
<dbReference type="RefSeq" id="WP_088823122.1">
    <property type="nucleotide sequence ID" value="NZ_FZLN01000001.1"/>
</dbReference>
<evidence type="ECO:0000256" key="4">
    <source>
        <dbReference type="ARBA" id="ARBA00017522"/>
    </source>
</evidence>
<evidence type="ECO:0000256" key="9">
    <source>
        <dbReference type="ARBA" id="ARBA00023136"/>
    </source>
</evidence>
<dbReference type="GO" id="GO:0005886">
    <property type="term" value="C:plasma membrane"/>
    <property type="evidence" value="ECO:0007669"/>
    <property type="project" value="UniProtKB-SubCell"/>
</dbReference>
<feature type="transmembrane region" description="Helical" evidence="10">
    <location>
        <begin position="50"/>
        <end position="67"/>
    </location>
</feature>
<feature type="transmembrane region" description="Helical" evidence="10">
    <location>
        <begin position="136"/>
        <end position="156"/>
    </location>
</feature>
<dbReference type="PANTHER" id="PTHR36122">
    <property type="entry name" value="NICOTINAMIDE RIBOSIDE TRANSPORTER PNUC"/>
    <property type="match status" value="1"/>
</dbReference>
<dbReference type="OrthoDB" id="9791248at2"/>
<comment type="similarity">
    <text evidence="3">Belongs to the nicotinamide ribonucleoside (NR) uptake permease (TC 4.B.1) family.</text>
</comment>
<keyword evidence="9 10" id="KW-0472">Membrane</keyword>
<name>A0A217EG05_9GAMM</name>
<comment type="function">
    <text evidence="1">Required for nicotinamide riboside transport across the inner membrane.</text>
</comment>
<keyword evidence="8 10" id="KW-1133">Transmembrane helix</keyword>
<dbReference type="InterPro" id="IPR006419">
    <property type="entry name" value="NMN_transpt_PnuC"/>
</dbReference>
<keyword evidence="7 10" id="KW-0812">Transmembrane</keyword>
<keyword evidence="12" id="KW-1185">Reference proteome</keyword>
<evidence type="ECO:0000256" key="1">
    <source>
        <dbReference type="ARBA" id="ARBA00002672"/>
    </source>
</evidence>
<keyword evidence="6" id="KW-1003">Cell membrane</keyword>
<evidence type="ECO:0000313" key="12">
    <source>
        <dbReference type="Proteomes" id="UP000243463"/>
    </source>
</evidence>
<dbReference type="PANTHER" id="PTHR36122:SF2">
    <property type="entry name" value="NICOTINAMIDE RIBOSIDE TRANSPORTER PNUC"/>
    <property type="match status" value="1"/>
</dbReference>
<comment type="subcellular location">
    <subcellularLocation>
        <location evidence="2">Cell membrane</location>
        <topology evidence="2">Multi-pass membrane protein</topology>
    </subcellularLocation>
</comment>
<dbReference type="Pfam" id="PF04973">
    <property type="entry name" value="NMN_transporter"/>
    <property type="match status" value="1"/>
</dbReference>
<organism evidence="11 12">
    <name type="scientific">Acinetobacter apis</name>
    <dbReference type="NCBI Taxonomy" id="1229165"/>
    <lineage>
        <taxon>Bacteria</taxon>
        <taxon>Pseudomonadati</taxon>
        <taxon>Pseudomonadota</taxon>
        <taxon>Gammaproteobacteria</taxon>
        <taxon>Moraxellales</taxon>
        <taxon>Moraxellaceae</taxon>
        <taxon>Acinetobacter</taxon>
    </lineage>
</organism>
<feature type="transmembrane region" description="Helical" evidence="10">
    <location>
        <begin position="162"/>
        <end position="182"/>
    </location>
</feature>
<feature type="transmembrane region" description="Helical" evidence="10">
    <location>
        <begin position="87"/>
        <end position="105"/>
    </location>
</feature>
<evidence type="ECO:0000256" key="8">
    <source>
        <dbReference type="ARBA" id="ARBA00022989"/>
    </source>
</evidence>
<evidence type="ECO:0000256" key="10">
    <source>
        <dbReference type="SAM" id="Phobius"/>
    </source>
</evidence>
<dbReference type="NCBIfam" id="TIGR01528">
    <property type="entry name" value="NMN_trans_PnuC"/>
    <property type="match status" value="1"/>
</dbReference>
<reference evidence="12" key="1">
    <citation type="submission" date="2017-06" db="EMBL/GenBank/DDBJ databases">
        <authorList>
            <person name="Varghese N."/>
            <person name="Submissions S."/>
        </authorList>
    </citation>
    <scope>NUCLEOTIDE SEQUENCE [LARGE SCALE GENOMIC DNA]</scope>
    <source>
        <strain evidence="12">ANC 5114</strain>
    </source>
</reference>